<feature type="non-terminal residue" evidence="2">
    <location>
        <position position="1"/>
    </location>
</feature>
<sequence length="156" mass="17067">LHHPALDLRAPVSPAGFQCFRNNLYNVAFIRAYTPVGSGQIDTYACTNIKFAVAAGMGAEVYMTPQPNSVKTGAQQFDEMYNNLRDANIFVQSVWIQKSECRLFLGCSGEEKEPELSASSRSLNNCGKCNLQMIEEPKSSNVSKGGPEQKAVKGLQ</sequence>
<evidence type="ECO:0000313" key="2">
    <source>
        <dbReference type="EMBL" id="KAK5965543.1"/>
    </source>
</evidence>
<dbReference type="Proteomes" id="UP001331761">
    <property type="component" value="Unassembled WGS sequence"/>
</dbReference>
<evidence type="ECO:0000256" key="1">
    <source>
        <dbReference type="SAM" id="MobiDB-lite"/>
    </source>
</evidence>
<dbReference type="PANTHER" id="PTHR23208:SF36">
    <property type="entry name" value="LYSOZYME-RELATED"/>
    <property type="match status" value="1"/>
</dbReference>
<dbReference type="GO" id="GO:0045087">
    <property type="term" value="P:innate immune response"/>
    <property type="evidence" value="ECO:0007669"/>
    <property type="project" value="TreeGrafter"/>
</dbReference>
<dbReference type="Gene3D" id="3.20.20.80">
    <property type="entry name" value="Glycosidases"/>
    <property type="match status" value="1"/>
</dbReference>
<dbReference type="GO" id="GO:0007165">
    <property type="term" value="P:signal transduction"/>
    <property type="evidence" value="ECO:0007669"/>
    <property type="project" value="TreeGrafter"/>
</dbReference>
<name>A0AAN8FK46_TRICO</name>
<dbReference type="EMBL" id="WIXE01024501">
    <property type="protein sequence ID" value="KAK5965543.1"/>
    <property type="molecule type" value="Genomic_DNA"/>
</dbReference>
<comment type="caution">
    <text evidence="2">The sequence shown here is derived from an EMBL/GenBank/DDBJ whole genome shotgun (WGS) entry which is preliminary data.</text>
</comment>
<protein>
    <submittedName>
        <fullName evidence="2">Uncharacterized protein</fullName>
    </submittedName>
</protein>
<keyword evidence="3" id="KW-1185">Reference proteome</keyword>
<dbReference type="InterPro" id="IPR017853">
    <property type="entry name" value="GH"/>
</dbReference>
<dbReference type="AlphaFoldDB" id="A0AAN8FK46"/>
<accession>A0AAN8FK46</accession>
<dbReference type="PANTHER" id="PTHR23208">
    <property type="entry name" value="LYSOZYME PROTEIN"/>
    <property type="match status" value="1"/>
</dbReference>
<organism evidence="2 3">
    <name type="scientific">Trichostrongylus colubriformis</name>
    <name type="common">Black scour worm</name>
    <dbReference type="NCBI Taxonomy" id="6319"/>
    <lineage>
        <taxon>Eukaryota</taxon>
        <taxon>Metazoa</taxon>
        <taxon>Ecdysozoa</taxon>
        <taxon>Nematoda</taxon>
        <taxon>Chromadorea</taxon>
        <taxon>Rhabditida</taxon>
        <taxon>Rhabditina</taxon>
        <taxon>Rhabditomorpha</taxon>
        <taxon>Strongyloidea</taxon>
        <taxon>Trichostrongylidae</taxon>
        <taxon>Trichostrongylus</taxon>
    </lineage>
</organism>
<dbReference type="InterPro" id="IPR051595">
    <property type="entry name" value="GH25_Enzymes"/>
</dbReference>
<feature type="region of interest" description="Disordered" evidence="1">
    <location>
        <begin position="137"/>
        <end position="156"/>
    </location>
</feature>
<evidence type="ECO:0000313" key="3">
    <source>
        <dbReference type="Proteomes" id="UP001331761"/>
    </source>
</evidence>
<reference evidence="2 3" key="1">
    <citation type="submission" date="2019-10" db="EMBL/GenBank/DDBJ databases">
        <title>Assembly and Annotation for the nematode Trichostrongylus colubriformis.</title>
        <authorList>
            <person name="Martin J."/>
        </authorList>
    </citation>
    <scope>NUCLEOTIDE SEQUENCE [LARGE SCALE GENOMIC DNA]</scope>
    <source>
        <strain evidence="2">G859</strain>
        <tissue evidence="2">Whole worm</tissue>
    </source>
</reference>
<proteinExistence type="predicted"/>
<dbReference type="SUPFAM" id="SSF51445">
    <property type="entry name" value="(Trans)glycosidases"/>
    <property type="match status" value="1"/>
</dbReference>
<gene>
    <name evidence="2" type="ORF">GCK32_018710</name>
</gene>